<evidence type="ECO:0000313" key="2">
    <source>
        <dbReference type="EMBL" id="GAA5201327.1"/>
    </source>
</evidence>
<organism evidence="2 3">
    <name type="scientific">Rugosimonospora acidiphila</name>
    <dbReference type="NCBI Taxonomy" id="556531"/>
    <lineage>
        <taxon>Bacteria</taxon>
        <taxon>Bacillati</taxon>
        <taxon>Actinomycetota</taxon>
        <taxon>Actinomycetes</taxon>
        <taxon>Micromonosporales</taxon>
        <taxon>Micromonosporaceae</taxon>
        <taxon>Rugosimonospora</taxon>
    </lineage>
</organism>
<dbReference type="EMBL" id="BAABJQ010000049">
    <property type="protein sequence ID" value="GAA5201327.1"/>
    <property type="molecule type" value="Genomic_DNA"/>
</dbReference>
<keyword evidence="3" id="KW-1185">Reference proteome</keyword>
<name>A0ABP9SUJ1_9ACTN</name>
<feature type="region of interest" description="Disordered" evidence="1">
    <location>
        <begin position="29"/>
        <end position="63"/>
    </location>
</feature>
<comment type="caution">
    <text evidence="2">The sequence shown here is derived from an EMBL/GenBank/DDBJ whole genome shotgun (WGS) entry which is preliminary data.</text>
</comment>
<evidence type="ECO:0000313" key="3">
    <source>
        <dbReference type="Proteomes" id="UP001501570"/>
    </source>
</evidence>
<evidence type="ECO:0000256" key="1">
    <source>
        <dbReference type="SAM" id="MobiDB-lite"/>
    </source>
</evidence>
<proteinExistence type="predicted"/>
<gene>
    <name evidence="2" type="ORF">GCM10023322_81100</name>
</gene>
<accession>A0ABP9SUJ1</accession>
<protein>
    <submittedName>
        <fullName evidence="2">Uncharacterized protein</fullName>
    </submittedName>
</protein>
<reference evidence="3" key="1">
    <citation type="journal article" date="2019" name="Int. J. Syst. Evol. Microbiol.">
        <title>The Global Catalogue of Microorganisms (GCM) 10K type strain sequencing project: providing services to taxonomists for standard genome sequencing and annotation.</title>
        <authorList>
            <consortium name="The Broad Institute Genomics Platform"/>
            <consortium name="The Broad Institute Genome Sequencing Center for Infectious Disease"/>
            <person name="Wu L."/>
            <person name="Ma J."/>
        </authorList>
    </citation>
    <scope>NUCLEOTIDE SEQUENCE [LARGE SCALE GENOMIC DNA]</scope>
    <source>
        <strain evidence="3">JCM 18304</strain>
    </source>
</reference>
<sequence>MEAEKAGAHHDNRSLANVDVRARFDAPNGLIPAQPRAGGWSDLGGAHQGRVEGIGRPRAGAGR</sequence>
<dbReference type="Proteomes" id="UP001501570">
    <property type="component" value="Unassembled WGS sequence"/>
</dbReference>